<feature type="domain" description="Tryptophan synthase beta chain-like PALP" evidence="10">
    <location>
        <begin position="14"/>
        <end position="306"/>
    </location>
</feature>
<comment type="catalytic activity">
    <reaction evidence="6">
        <text>O-acetyl-L-serine + hydrogen sulfide = L-cysteine + acetate</text>
        <dbReference type="Rhea" id="RHEA:14829"/>
        <dbReference type="ChEBI" id="CHEBI:29919"/>
        <dbReference type="ChEBI" id="CHEBI:30089"/>
        <dbReference type="ChEBI" id="CHEBI:35235"/>
        <dbReference type="ChEBI" id="CHEBI:58340"/>
        <dbReference type="EC" id="2.5.1.47"/>
    </reaction>
</comment>
<evidence type="ECO:0000256" key="5">
    <source>
        <dbReference type="ARBA" id="ARBA00022898"/>
    </source>
</evidence>
<dbReference type="OrthoDB" id="9805733at2"/>
<evidence type="ECO:0000256" key="6">
    <source>
        <dbReference type="ARBA" id="ARBA00047931"/>
    </source>
</evidence>
<comment type="similarity">
    <text evidence="3">Belongs to the cysteine synthase/cystathionine beta-synthase family.</text>
</comment>
<keyword evidence="12" id="KW-1185">Reference proteome</keyword>
<dbReference type="InterPro" id="IPR001926">
    <property type="entry name" value="TrpB-like_PALP"/>
</dbReference>
<dbReference type="Gene3D" id="3.40.50.1100">
    <property type="match status" value="2"/>
</dbReference>
<dbReference type="Pfam" id="PF00291">
    <property type="entry name" value="PALP"/>
    <property type="match status" value="1"/>
</dbReference>
<proteinExistence type="inferred from homology"/>
<gene>
    <name evidence="11" type="ORF">FLL45_19895</name>
</gene>
<dbReference type="InterPro" id="IPR001216">
    <property type="entry name" value="P-phosphate_BS"/>
</dbReference>
<accession>A0A545T2H9</accession>
<reference evidence="11 12" key="1">
    <citation type="submission" date="2019-06" db="EMBL/GenBank/DDBJ databases">
        <title>Draft genome of Aliikangiella marina GYP-15.</title>
        <authorList>
            <person name="Wang G."/>
        </authorList>
    </citation>
    <scope>NUCLEOTIDE SEQUENCE [LARGE SCALE GENOMIC DNA]</scope>
    <source>
        <strain evidence="11 12">GYP-15</strain>
    </source>
</reference>
<dbReference type="InterPro" id="IPR050214">
    <property type="entry name" value="Cys_Synth/Cystath_Beta-Synth"/>
</dbReference>
<dbReference type="FunFam" id="3.40.50.1100:FF:000003">
    <property type="entry name" value="Cystathionine beta-synthase"/>
    <property type="match status" value="1"/>
</dbReference>
<evidence type="ECO:0000256" key="8">
    <source>
        <dbReference type="ARBA" id="ARBA00078257"/>
    </source>
</evidence>
<evidence type="ECO:0000259" key="10">
    <source>
        <dbReference type="Pfam" id="PF00291"/>
    </source>
</evidence>
<protein>
    <recommendedName>
        <fullName evidence="7">Cysteine synthase B</fullName>
        <ecNumber evidence="4">2.5.1.47</ecNumber>
    </recommendedName>
    <alternativeName>
        <fullName evidence="8">O-acetylserine (thiol)-lyase B</fullName>
    </alternativeName>
    <alternativeName>
        <fullName evidence="9">O-acetylserine sulfhydrylase B</fullName>
    </alternativeName>
</protein>
<evidence type="ECO:0000256" key="1">
    <source>
        <dbReference type="ARBA" id="ARBA00001933"/>
    </source>
</evidence>
<dbReference type="EC" id="2.5.1.47" evidence="4"/>
<dbReference type="EMBL" id="VIKR01000006">
    <property type="protein sequence ID" value="TQV71420.1"/>
    <property type="molecule type" value="Genomic_DNA"/>
</dbReference>
<evidence type="ECO:0000256" key="7">
    <source>
        <dbReference type="ARBA" id="ARBA00072081"/>
    </source>
</evidence>
<dbReference type="CDD" id="cd01561">
    <property type="entry name" value="CBS_like"/>
    <property type="match status" value="1"/>
</dbReference>
<dbReference type="GO" id="GO:0006535">
    <property type="term" value="P:cysteine biosynthetic process from serine"/>
    <property type="evidence" value="ECO:0007669"/>
    <property type="project" value="InterPro"/>
</dbReference>
<evidence type="ECO:0000256" key="3">
    <source>
        <dbReference type="ARBA" id="ARBA00007103"/>
    </source>
</evidence>
<dbReference type="FunFam" id="3.40.50.1100:FF:000118">
    <property type="entry name" value="Related to CYS4-cystathionine beta-synthase"/>
    <property type="match status" value="1"/>
</dbReference>
<dbReference type="InterPro" id="IPR036052">
    <property type="entry name" value="TrpB-like_PALP_sf"/>
</dbReference>
<evidence type="ECO:0000313" key="11">
    <source>
        <dbReference type="EMBL" id="TQV71420.1"/>
    </source>
</evidence>
<comment type="caution">
    <text evidence="11">The sequence shown here is derived from an EMBL/GenBank/DDBJ whole genome shotgun (WGS) entry which is preliminary data.</text>
</comment>
<dbReference type="GO" id="GO:0004124">
    <property type="term" value="F:cysteine synthase activity"/>
    <property type="evidence" value="ECO:0007669"/>
    <property type="project" value="UniProtKB-EC"/>
</dbReference>
<dbReference type="Proteomes" id="UP000317839">
    <property type="component" value="Unassembled WGS sequence"/>
</dbReference>
<dbReference type="PANTHER" id="PTHR10314">
    <property type="entry name" value="CYSTATHIONINE BETA-SYNTHASE"/>
    <property type="match status" value="1"/>
</dbReference>
<evidence type="ECO:0000256" key="9">
    <source>
        <dbReference type="ARBA" id="ARBA00079153"/>
    </source>
</evidence>
<dbReference type="SUPFAM" id="SSF53686">
    <property type="entry name" value="Tryptophan synthase beta subunit-like PLP-dependent enzymes"/>
    <property type="match status" value="1"/>
</dbReference>
<sequence length="328" mass="35260">MSDNKNNAVYTNVLDMIGNTAMVELSNLDTGVCRLLGKLELNNPTGSIKDRIALNMIEKAEATGALKPGQTIVEATAGNTGLGLALVAAQKGYKLVIVLPDKMSVEKEYNLKAMGAEVIRTRSDVEKGHPEYYQDLAETIAKEKDAFFVNQFGNPANVEAHLKTTGPEIWQQTQGEIDAFVCGVGSGGTLSGVGGYLKSKKPSVEIVLADPVGSILAPLHHTGEAPPAGKWLVEGIGEDFVPSICDLALLDHAYSISDKEAMLASRELLLKEGLMAGSSSGVLLQAALNYCRQQTEPKTVVTLICDTGNRYLSKLYNNDWMREKGFID</sequence>
<keyword evidence="5" id="KW-0663">Pyridoxal phosphate</keyword>
<dbReference type="AlphaFoldDB" id="A0A545T2H9"/>
<evidence type="ECO:0000256" key="2">
    <source>
        <dbReference type="ARBA" id="ARBA00004962"/>
    </source>
</evidence>
<name>A0A545T2H9_9GAMM</name>
<evidence type="ECO:0000256" key="4">
    <source>
        <dbReference type="ARBA" id="ARBA00012681"/>
    </source>
</evidence>
<dbReference type="PROSITE" id="PS00901">
    <property type="entry name" value="CYS_SYNTHASE"/>
    <property type="match status" value="1"/>
</dbReference>
<comment type="pathway">
    <text evidence="2">Amino-acid biosynthesis; L-cysteine biosynthesis; L-cysteine from L-serine: step 2/2.</text>
</comment>
<organism evidence="11 12">
    <name type="scientific">Aliikangiella marina</name>
    <dbReference type="NCBI Taxonomy" id="1712262"/>
    <lineage>
        <taxon>Bacteria</taxon>
        <taxon>Pseudomonadati</taxon>
        <taxon>Pseudomonadota</taxon>
        <taxon>Gammaproteobacteria</taxon>
        <taxon>Oceanospirillales</taxon>
        <taxon>Pleioneaceae</taxon>
        <taxon>Aliikangiella</taxon>
    </lineage>
</organism>
<dbReference type="RefSeq" id="WP_142943818.1">
    <property type="nucleotide sequence ID" value="NZ_VIKR01000006.1"/>
</dbReference>
<comment type="cofactor">
    <cofactor evidence="1">
        <name>pyridoxal 5'-phosphate</name>
        <dbReference type="ChEBI" id="CHEBI:597326"/>
    </cofactor>
</comment>
<evidence type="ECO:0000313" key="12">
    <source>
        <dbReference type="Proteomes" id="UP000317839"/>
    </source>
</evidence>